<organism evidence="2 3">
    <name type="scientific">Diplodia intermedia</name>
    <dbReference type="NCBI Taxonomy" id="856260"/>
    <lineage>
        <taxon>Eukaryota</taxon>
        <taxon>Fungi</taxon>
        <taxon>Dikarya</taxon>
        <taxon>Ascomycota</taxon>
        <taxon>Pezizomycotina</taxon>
        <taxon>Dothideomycetes</taxon>
        <taxon>Dothideomycetes incertae sedis</taxon>
        <taxon>Botryosphaeriales</taxon>
        <taxon>Botryosphaeriaceae</taxon>
        <taxon>Diplodia</taxon>
    </lineage>
</organism>
<accession>A0ABR3TM23</accession>
<dbReference type="Proteomes" id="UP001521184">
    <property type="component" value="Unassembled WGS sequence"/>
</dbReference>
<reference evidence="2 3" key="1">
    <citation type="journal article" date="2023" name="Plant Dis.">
        <title>First Report of Diplodia intermedia Causing Canker and Dieback Diseases on Apple Trees in Canada.</title>
        <authorList>
            <person name="Ellouze W."/>
            <person name="Ilyukhin E."/>
            <person name="Sulman M."/>
            <person name="Ali S."/>
        </authorList>
    </citation>
    <scope>NUCLEOTIDE SEQUENCE [LARGE SCALE GENOMIC DNA]</scope>
    <source>
        <strain evidence="2 3">M45-28</strain>
    </source>
</reference>
<dbReference type="EMBL" id="JAKEKT020000049">
    <property type="protein sequence ID" value="KAL1640543.1"/>
    <property type="molecule type" value="Genomic_DNA"/>
</dbReference>
<feature type="region of interest" description="Disordered" evidence="1">
    <location>
        <begin position="1"/>
        <end position="35"/>
    </location>
</feature>
<name>A0ABR3TM23_9PEZI</name>
<gene>
    <name evidence="2" type="ORF">SLS58_006893</name>
</gene>
<proteinExistence type="predicted"/>
<keyword evidence="3" id="KW-1185">Reference proteome</keyword>
<comment type="caution">
    <text evidence="2">The sequence shown here is derived from an EMBL/GenBank/DDBJ whole genome shotgun (WGS) entry which is preliminary data.</text>
</comment>
<evidence type="ECO:0000256" key="1">
    <source>
        <dbReference type="SAM" id="MobiDB-lite"/>
    </source>
</evidence>
<evidence type="ECO:0000313" key="2">
    <source>
        <dbReference type="EMBL" id="KAL1640543.1"/>
    </source>
</evidence>
<protein>
    <submittedName>
        <fullName evidence="2">Uncharacterized protein</fullName>
    </submittedName>
</protein>
<evidence type="ECO:0000313" key="3">
    <source>
        <dbReference type="Proteomes" id="UP001521184"/>
    </source>
</evidence>
<sequence>MPDKPSALRKARRKLSALAKHDKTSSRSAAAPPSPFLQLPREIRNIIYDFAIESCASAREHVTADPRFTDQPLYETVTAGLSPPATPRRRLLERLHLLHRGSPSSLEREARARLTVQQRGSPVNLLLTCRQLSAEFSEALHLRCRLVGTVRRRPDQPVDGEAASFDASEILGVRCRLPRNFFSSSSPDAGINDGVGSGLDLRHVRNWEVQLDLLPLLLPADDHNRPMLPPLLREDDVANVAATLGRALALLPACRELTLRVALRDDEILGLRGIVRRNSYAGVVARLFRPFFEQLRLPDRPHGVQTLNKILTVGFGARRDPATARQAFAVRRRVERWSDGAAGEMMRVVSDDERDLEYIMKNGYLWVQTQFHPYVGFGRPGSYRATVAAMDYGYRKWVEMGKPRWDQTLEHRQVAGRWAMYRTWNEYLWEQIVAAAAEACGFY</sequence>